<evidence type="ECO:0000313" key="2">
    <source>
        <dbReference type="EMBL" id="MET3729387.1"/>
    </source>
</evidence>
<keyword evidence="2" id="KW-0012">Acyltransferase</keyword>
<dbReference type="Pfam" id="PF13302">
    <property type="entry name" value="Acetyltransf_3"/>
    <property type="match status" value="1"/>
</dbReference>
<dbReference type="RefSeq" id="WP_198766533.1">
    <property type="nucleotide sequence ID" value="NZ_JAEACF010000001.1"/>
</dbReference>
<dbReference type="PANTHER" id="PTHR43792:SF9">
    <property type="entry name" value="RIBOSOMAL-PROTEIN-ALANINE ACETYLTRANSFERASE"/>
    <property type="match status" value="1"/>
</dbReference>
<evidence type="ECO:0000313" key="3">
    <source>
        <dbReference type="Proteomes" id="UP001549097"/>
    </source>
</evidence>
<dbReference type="PANTHER" id="PTHR43792">
    <property type="entry name" value="GNAT FAMILY, PUTATIVE (AFU_ORTHOLOGUE AFUA_3G00765)-RELATED-RELATED"/>
    <property type="match status" value="1"/>
</dbReference>
<accession>A0ABV2LLD6</accession>
<gene>
    <name evidence="2" type="ORF">ABID52_002968</name>
</gene>
<dbReference type="SUPFAM" id="SSF55729">
    <property type="entry name" value="Acyl-CoA N-acyltransferases (Nat)"/>
    <property type="match status" value="1"/>
</dbReference>
<keyword evidence="2" id="KW-0808">Transferase</keyword>
<evidence type="ECO:0000259" key="1">
    <source>
        <dbReference type="PROSITE" id="PS51186"/>
    </source>
</evidence>
<feature type="domain" description="N-acetyltransferase" evidence="1">
    <location>
        <begin position="18"/>
        <end position="184"/>
    </location>
</feature>
<protein>
    <submittedName>
        <fullName evidence="2">Ribosomal-protein-alanine N-acetyltransferase</fullName>
        <ecNumber evidence="2">2.3.1.267</ecNumber>
    </submittedName>
</protein>
<dbReference type="EC" id="2.3.1.267" evidence="2"/>
<dbReference type="InterPro" id="IPR016181">
    <property type="entry name" value="Acyl_CoA_acyltransferase"/>
</dbReference>
<dbReference type="Gene3D" id="3.40.630.30">
    <property type="match status" value="1"/>
</dbReference>
<dbReference type="CDD" id="cd04301">
    <property type="entry name" value="NAT_SF"/>
    <property type="match status" value="1"/>
</dbReference>
<name>A0ABV2LLD6_9BACL</name>
<dbReference type="InterPro" id="IPR051531">
    <property type="entry name" value="N-acetyltransferase"/>
</dbReference>
<dbReference type="PROSITE" id="PS51186">
    <property type="entry name" value="GNAT"/>
    <property type="match status" value="1"/>
</dbReference>
<reference evidence="2 3" key="1">
    <citation type="submission" date="2024-06" db="EMBL/GenBank/DDBJ databases">
        <title>Genomic Encyclopedia of Type Strains, Phase IV (KMG-IV): sequencing the most valuable type-strain genomes for metagenomic binning, comparative biology and taxonomic classification.</title>
        <authorList>
            <person name="Goeker M."/>
        </authorList>
    </citation>
    <scope>NUCLEOTIDE SEQUENCE [LARGE SCALE GENOMIC DNA]</scope>
    <source>
        <strain evidence="2 3">DSM 100124</strain>
    </source>
</reference>
<dbReference type="EMBL" id="JBEPMP010000001">
    <property type="protein sequence ID" value="MET3729387.1"/>
    <property type="molecule type" value="Genomic_DNA"/>
</dbReference>
<dbReference type="Proteomes" id="UP001549097">
    <property type="component" value="Unassembled WGS sequence"/>
</dbReference>
<comment type="caution">
    <text evidence="2">The sequence shown here is derived from an EMBL/GenBank/DDBJ whole genome shotgun (WGS) entry which is preliminary data.</text>
</comment>
<dbReference type="GO" id="GO:0008999">
    <property type="term" value="F:protein-N-terminal-alanine acetyltransferase activity"/>
    <property type="evidence" value="ECO:0007669"/>
    <property type="project" value="UniProtKB-EC"/>
</dbReference>
<proteinExistence type="predicted"/>
<sequence>MEIKDIFSNLPTLETERLLLRKITLEDAQDMLQYGSDAEVSRYVTWEAHRTLEDTKKFIQFVLTKYEKGELAPWGIVLKETNELIGTIDFVSWQINHKTAEIGYVIAQKYWGQGITTEAGKEILRYGFQNMHLERIQARCFVENGGSERVMKKLGMSYEGTLRKAMFAKGEHQDLNVYSILKVEFELLY</sequence>
<organism evidence="2 3">
    <name type="scientific">Fictibacillus halophilus</name>
    <dbReference type="NCBI Taxonomy" id="1610490"/>
    <lineage>
        <taxon>Bacteria</taxon>
        <taxon>Bacillati</taxon>
        <taxon>Bacillota</taxon>
        <taxon>Bacilli</taxon>
        <taxon>Bacillales</taxon>
        <taxon>Fictibacillaceae</taxon>
        <taxon>Fictibacillus</taxon>
    </lineage>
</organism>
<dbReference type="InterPro" id="IPR000182">
    <property type="entry name" value="GNAT_dom"/>
</dbReference>
<keyword evidence="3" id="KW-1185">Reference proteome</keyword>